<dbReference type="PANTHER" id="PTHR37314:SF5">
    <property type="entry name" value="SLR0142 PROTEIN"/>
    <property type="match status" value="1"/>
</dbReference>
<feature type="transmembrane region" description="Helical" evidence="1">
    <location>
        <begin position="114"/>
        <end position="132"/>
    </location>
</feature>
<dbReference type="Proteomes" id="UP000477849">
    <property type="component" value="Unassembled WGS sequence"/>
</dbReference>
<feature type="transmembrane region" description="Helical" evidence="1">
    <location>
        <begin position="205"/>
        <end position="223"/>
    </location>
</feature>
<reference evidence="2 3" key="1">
    <citation type="submission" date="2020-02" db="EMBL/GenBank/DDBJ databases">
        <title>Genome sequence of the type strain CCBAU10050 of Rhizobium daejeonense.</title>
        <authorList>
            <person name="Gao J."/>
            <person name="Sun J."/>
        </authorList>
    </citation>
    <scope>NUCLEOTIDE SEQUENCE [LARGE SCALE GENOMIC DNA]</scope>
    <source>
        <strain evidence="2 3">CCBAU10050</strain>
    </source>
</reference>
<comment type="caution">
    <text evidence="2">The sequence shown here is derived from an EMBL/GenBank/DDBJ whole genome shotgun (WGS) entry which is preliminary data.</text>
</comment>
<dbReference type="EMBL" id="JAAKZH010000010">
    <property type="protein sequence ID" value="NGO66287.1"/>
    <property type="molecule type" value="Genomic_DNA"/>
</dbReference>
<sequence length="228" mass="23687">MVRPPLSAVLSFNGGYVDTMGFLALTGLFTAHVTGNFVTLGAAIAQGAGGAVAKILALPVFCIVVLVTRLVDLRLERHGRSALPILLSIKLALFVAAAVLAIRHGPFDQTENLASIVVGMTLVAAMAIQNALHRAHMATQPPTTLMTGTTTQIMLDLADLLTGGHPTDAVAVKSRLLRMGFSVLTFALGCACGALAFMLSPVWCFAVPPVLVIIAMAVHLAAVKPLAT</sequence>
<dbReference type="PANTHER" id="PTHR37314">
    <property type="entry name" value="SLR0142 PROTEIN"/>
    <property type="match status" value="1"/>
</dbReference>
<feature type="transmembrane region" description="Helical" evidence="1">
    <location>
        <begin position="51"/>
        <end position="71"/>
    </location>
</feature>
<keyword evidence="1" id="KW-1133">Transmembrane helix</keyword>
<keyword evidence="1" id="KW-0812">Transmembrane</keyword>
<keyword evidence="1" id="KW-0472">Membrane</keyword>
<protein>
    <submittedName>
        <fullName evidence="2">DUF1275 domain-containing protein</fullName>
    </submittedName>
</protein>
<keyword evidence="3" id="KW-1185">Reference proteome</keyword>
<evidence type="ECO:0000256" key="1">
    <source>
        <dbReference type="SAM" id="Phobius"/>
    </source>
</evidence>
<feature type="transmembrane region" description="Helical" evidence="1">
    <location>
        <begin position="83"/>
        <end position="102"/>
    </location>
</feature>
<dbReference type="AlphaFoldDB" id="A0A6M1S9X6"/>
<feature type="transmembrane region" description="Helical" evidence="1">
    <location>
        <begin position="181"/>
        <end position="199"/>
    </location>
</feature>
<gene>
    <name evidence="2" type="ORF">G6N76_21730</name>
</gene>
<dbReference type="RefSeq" id="WP_163901428.1">
    <property type="nucleotide sequence ID" value="NZ_CP048427.1"/>
</dbReference>
<name>A0A6M1S9X6_9HYPH</name>
<accession>A0A6M1S9X6</accession>
<dbReference type="Pfam" id="PF06912">
    <property type="entry name" value="DUF1275"/>
    <property type="match status" value="1"/>
</dbReference>
<evidence type="ECO:0000313" key="2">
    <source>
        <dbReference type="EMBL" id="NGO66287.1"/>
    </source>
</evidence>
<evidence type="ECO:0000313" key="3">
    <source>
        <dbReference type="Proteomes" id="UP000477849"/>
    </source>
</evidence>
<dbReference type="InterPro" id="IPR010699">
    <property type="entry name" value="DUF1275"/>
</dbReference>
<proteinExistence type="predicted"/>
<organism evidence="2 3">
    <name type="scientific">Rhizobium daejeonense</name>
    <dbReference type="NCBI Taxonomy" id="240521"/>
    <lineage>
        <taxon>Bacteria</taxon>
        <taxon>Pseudomonadati</taxon>
        <taxon>Pseudomonadota</taxon>
        <taxon>Alphaproteobacteria</taxon>
        <taxon>Hyphomicrobiales</taxon>
        <taxon>Rhizobiaceae</taxon>
        <taxon>Rhizobium/Agrobacterium group</taxon>
        <taxon>Rhizobium</taxon>
    </lineage>
</organism>